<reference evidence="2" key="1">
    <citation type="submission" date="2019-11" db="UniProtKB">
        <authorList>
            <consortium name="WormBaseParasite"/>
        </authorList>
    </citation>
    <scope>IDENTIFICATION</scope>
</reference>
<dbReference type="AlphaFoldDB" id="A0A5K3EN68"/>
<organism evidence="2">
    <name type="scientific">Mesocestoides corti</name>
    <name type="common">Flatworm</name>
    <dbReference type="NCBI Taxonomy" id="53468"/>
    <lineage>
        <taxon>Eukaryota</taxon>
        <taxon>Metazoa</taxon>
        <taxon>Spiralia</taxon>
        <taxon>Lophotrochozoa</taxon>
        <taxon>Platyhelminthes</taxon>
        <taxon>Cestoda</taxon>
        <taxon>Eucestoda</taxon>
        <taxon>Cyclophyllidea</taxon>
        <taxon>Mesocestoididae</taxon>
        <taxon>Mesocestoides</taxon>
    </lineage>
</organism>
<dbReference type="InterPro" id="IPR048325">
    <property type="entry name" value="ZSWIM3_N"/>
</dbReference>
<proteinExistence type="predicted"/>
<evidence type="ECO:0000313" key="2">
    <source>
        <dbReference type="WBParaSite" id="MCU_001431-RB"/>
    </source>
</evidence>
<evidence type="ECO:0000259" key="1">
    <source>
        <dbReference type="Pfam" id="PF21599"/>
    </source>
</evidence>
<feature type="domain" description="ZSWIM3 N-terminal" evidence="1">
    <location>
        <begin position="18"/>
        <end position="115"/>
    </location>
</feature>
<dbReference type="Pfam" id="PF21599">
    <property type="entry name" value="ZSWIM3_N"/>
    <property type="match status" value="1"/>
</dbReference>
<protein>
    <submittedName>
        <fullName evidence="2">FLYWCH-type domain-containing protein</fullName>
    </submittedName>
</protein>
<dbReference type="WBParaSite" id="MCU_001431-RB">
    <property type="protein sequence ID" value="MCU_001431-RB"/>
    <property type="gene ID" value="MCU_001431"/>
</dbReference>
<accession>A0A5K3EN68</accession>
<sequence>MFKSMDASERFRAEIANVLFHSFAEFSEKLNIFQKESGFMFRKRDAIKLPFLSPDYERLVYKRVYYVCIHYGSYKSTSARPFKYRTIRCDCPSAFYLLLKDNFLTVKTFRMIHNHPPEPTVVKRRKVGGSSDGINLRPVDVSVSRGHGSYRPNPGVVEARRKRLSPLINELKSLLLVSRTPVYREVLGRLDELICLLHESDSN</sequence>
<name>A0A5K3EN68_MESCO</name>